<reference evidence="2" key="1">
    <citation type="submission" date="2022-11" db="UniProtKB">
        <authorList>
            <consortium name="WormBaseParasite"/>
        </authorList>
    </citation>
    <scope>IDENTIFICATION</scope>
</reference>
<protein>
    <submittedName>
        <fullName evidence="2">Uncharacterized protein</fullName>
    </submittedName>
</protein>
<proteinExistence type="predicted"/>
<accession>A0A914E1Q0</accession>
<sequence>MDTSGGYWAPNDPFYTRYFLRPYSGSAAPSGIYLFQSWFNANGTYKAPASSSSGLVSGGSLRSVRTESQRSGVVPIGQPTQYDYIRVSGVSCSGCPFNTSECDFPTVPPSTPPCTISCLNGGMCVVAQDGTSYCQCLDI</sequence>
<dbReference type="WBParaSite" id="ACRNAN_scaffold5162.g9313.t1">
    <property type="protein sequence ID" value="ACRNAN_scaffold5162.g9313.t1"/>
    <property type="gene ID" value="ACRNAN_scaffold5162.g9313"/>
</dbReference>
<dbReference type="Proteomes" id="UP000887540">
    <property type="component" value="Unplaced"/>
</dbReference>
<organism evidence="1 2">
    <name type="scientific">Acrobeloides nanus</name>
    <dbReference type="NCBI Taxonomy" id="290746"/>
    <lineage>
        <taxon>Eukaryota</taxon>
        <taxon>Metazoa</taxon>
        <taxon>Ecdysozoa</taxon>
        <taxon>Nematoda</taxon>
        <taxon>Chromadorea</taxon>
        <taxon>Rhabditida</taxon>
        <taxon>Tylenchina</taxon>
        <taxon>Cephalobomorpha</taxon>
        <taxon>Cephaloboidea</taxon>
        <taxon>Cephalobidae</taxon>
        <taxon>Acrobeloides</taxon>
    </lineage>
</organism>
<keyword evidence="1" id="KW-1185">Reference proteome</keyword>
<dbReference type="AlphaFoldDB" id="A0A914E1Q0"/>
<evidence type="ECO:0000313" key="1">
    <source>
        <dbReference type="Proteomes" id="UP000887540"/>
    </source>
</evidence>
<evidence type="ECO:0000313" key="2">
    <source>
        <dbReference type="WBParaSite" id="ACRNAN_scaffold5162.g9313.t1"/>
    </source>
</evidence>
<name>A0A914E1Q0_9BILA</name>